<dbReference type="GO" id="GO:0009103">
    <property type="term" value="P:lipopolysaccharide biosynthetic process"/>
    <property type="evidence" value="ECO:0007669"/>
    <property type="project" value="TreeGrafter"/>
</dbReference>
<feature type="transmembrane region" description="Helical" evidence="1">
    <location>
        <begin position="245"/>
        <end position="265"/>
    </location>
</feature>
<organism evidence="3">
    <name type="scientific">freshwater metagenome</name>
    <dbReference type="NCBI Taxonomy" id="449393"/>
    <lineage>
        <taxon>unclassified sequences</taxon>
        <taxon>metagenomes</taxon>
        <taxon>ecological metagenomes</taxon>
    </lineage>
</organism>
<feature type="transmembrane region" description="Helical" evidence="1">
    <location>
        <begin position="161"/>
        <end position="182"/>
    </location>
</feature>
<dbReference type="PANTHER" id="PTHR23028">
    <property type="entry name" value="ACETYLTRANSFERASE"/>
    <property type="match status" value="1"/>
</dbReference>
<gene>
    <name evidence="3" type="ORF">UFOPK1722_00005</name>
</gene>
<feature type="transmembrane region" description="Helical" evidence="1">
    <location>
        <begin position="189"/>
        <end position="207"/>
    </location>
</feature>
<dbReference type="PANTHER" id="PTHR23028:SF53">
    <property type="entry name" value="ACYL_TRANSF_3 DOMAIN-CONTAINING PROTEIN"/>
    <property type="match status" value="1"/>
</dbReference>
<dbReference type="GO" id="GO:0016747">
    <property type="term" value="F:acyltransferase activity, transferring groups other than amino-acyl groups"/>
    <property type="evidence" value="ECO:0007669"/>
    <property type="project" value="InterPro"/>
</dbReference>
<feature type="transmembrane region" description="Helical" evidence="1">
    <location>
        <begin position="271"/>
        <end position="291"/>
    </location>
</feature>
<dbReference type="AlphaFoldDB" id="A0A6J6DQJ2"/>
<dbReference type="GO" id="GO:0016020">
    <property type="term" value="C:membrane"/>
    <property type="evidence" value="ECO:0007669"/>
    <property type="project" value="TreeGrafter"/>
</dbReference>
<keyword evidence="1" id="KW-1133">Transmembrane helix</keyword>
<keyword evidence="1" id="KW-0472">Membrane</keyword>
<dbReference type="InterPro" id="IPR050879">
    <property type="entry name" value="Acyltransferase_3"/>
</dbReference>
<protein>
    <submittedName>
        <fullName evidence="3">Unannotated protein</fullName>
    </submittedName>
</protein>
<sequence>MSEKDEPAQGVAVAGSNLAVVGDTSGVGPSRIDALDGLRAVAVVAVLLFHLDLAWMPGGFLGVSLFFTLSGFLITRLLLDEVDRTGRVALRTFWARRLRRLSPAALVVLAVVAIMSLWGVFEGARLRGDLGASLGYVANWRFATAQSTYAELFTSTPSPVIHFWSLAIEEQFYLFFPVLFVVLSRRRALLLPGLSVLTVASVVASLFTDSRNLGYYGTHVRAAELLIGCVLAVIIARREPSERRLVASTAGGVALAVLLVAMAVVSPSDAWLYRGGLAAVALVSAAVVLGVSRGGPIAWLFARRPMVMLGRASYSVYLVHWPVIVAMTPDRMGFDGWPLDVVRIVTSVLLGFVSYGIVENPIRTRRLLKRTVVGASALTVSMAAVATLTILVDSPPSMVLAGLDAPEEVVDFAVEDPAGVSNASTTAPMSLPRVLVVGSQLRTGVDIARSNVVADVVDDSRPGCAFRVDPIDDCPTISDVVTGVSTNPPDVIIIGVGLIERRVVRERVEALESTTSFDPVATPIVEAGTAVEEMLRPFAGRPTIVVDYGKQDGFRGALEDFDLRSDSTVMVVGGEPDRLGAAIDEIVSDARADLARVMVIGDSSSFGVAQALHNVAADRFEVVWAGGRNCPLVEVERIQWWPDMDFDMDYCPTFDGVWRDMIAEFEPHLVLEIASVPEQAAQRYPGDPNWYTIVDEQYLTRHEEVMTSLMAAVEAAGATLVMFDSPYVHGGGLGGAAFADDARVDAWNSLMDSWAARWPAIRQLDWSTIVAEAEATPGALREDGVHMSQADLDRIVDESVVPRLVDLLAEREMSPTSVP</sequence>
<dbReference type="InterPro" id="IPR002656">
    <property type="entry name" value="Acyl_transf_3_dom"/>
</dbReference>
<accession>A0A6J6DQJ2</accession>
<feature type="transmembrane region" description="Helical" evidence="1">
    <location>
        <begin position="61"/>
        <end position="79"/>
    </location>
</feature>
<name>A0A6J6DQJ2_9ZZZZ</name>
<feature type="domain" description="Acyltransferase 3" evidence="2">
    <location>
        <begin position="33"/>
        <end position="353"/>
    </location>
</feature>
<reference evidence="3" key="1">
    <citation type="submission" date="2020-05" db="EMBL/GenBank/DDBJ databases">
        <authorList>
            <person name="Chiriac C."/>
            <person name="Salcher M."/>
            <person name="Ghai R."/>
            <person name="Kavagutti S V."/>
        </authorList>
    </citation>
    <scope>NUCLEOTIDE SEQUENCE</scope>
</reference>
<evidence type="ECO:0000313" key="3">
    <source>
        <dbReference type="EMBL" id="CAB4564423.1"/>
    </source>
</evidence>
<feature type="transmembrane region" description="Helical" evidence="1">
    <location>
        <begin position="312"/>
        <end position="329"/>
    </location>
</feature>
<feature type="transmembrane region" description="Helical" evidence="1">
    <location>
        <begin position="370"/>
        <end position="392"/>
    </location>
</feature>
<keyword evidence="1" id="KW-0812">Transmembrane</keyword>
<proteinExistence type="predicted"/>
<feature type="transmembrane region" description="Helical" evidence="1">
    <location>
        <begin position="213"/>
        <end position="236"/>
    </location>
</feature>
<evidence type="ECO:0000259" key="2">
    <source>
        <dbReference type="Pfam" id="PF01757"/>
    </source>
</evidence>
<feature type="transmembrane region" description="Helical" evidence="1">
    <location>
        <begin position="100"/>
        <end position="121"/>
    </location>
</feature>
<dbReference type="EMBL" id="CAEZTS010000001">
    <property type="protein sequence ID" value="CAB4564423.1"/>
    <property type="molecule type" value="Genomic_DNA"/>
</dbReference>
<dbReference type="Pfam" id="PF01757">
    <property type="entry name" value="Acyl_transf_3"/>
    <property type="match status" value="1"/>
</dbReference>
<dbReference type="SUPFAM" id="SSF52266">
    <property type="entry name" value="SGNH hydrolase"/>
    <property type="match status" value="1"/>
</dbReference>
<feature type="transmembrane region" description="Helical" evidence="1">
    <location>
        <begin position="341"/>
        <end position="358"/>
    </location>
</feature>
<evidence type="ECO:0000256" key="1">
    <source>
        <dbReference type="SAM" id="Phobius"/>
    </source>
</evidence>